<keyword evidence="6" id="KW-0812">Transmembrane</keyword>
<dbReference type="GO" id="GO:0046872">
    <property type="term" value="F:metal ion binding"/>
    <property type="evidence" value="ECO:0007669"/>
    <property type="project" value="UniProtKB-KW"/>
</dbReference>
<keyword evidence="6" id="KW-0472">Membrane</keyword>
<dbReference type="InterPro" id="IPR051460">
    <property type="entry name" value="HdrC_iron-sulfur_subunit"/>
</dbReference>
<feature type="transmembrane region" description="Helical" evidence="6">
    <location>
        <begin position="334"/>
        <end position="354"/>
    </location>
</feature>
<dbReference type="SUPFAM" id="SSF103501">
    <property type="entry name" value="Respiratory nitrate reductase 1 gamma chain"/>
    <property type="match status" value="1"/>
</dbReference>
<protein>
    <submittedName>
        <fullName evidence="8">4Fe-4S dicluster domain-containing protein</fullName>
    </submittedName>
</protein>
<dbReference type="Pfam" id="PF13183">
    <property type="entry name" value="Fer4_8"/>
    <property type="match status" value="1"/>
</dbReference>
<dbReference type="InterPro" id="IPR009051">
    <property type="entry name" value="Helical_ferredxn"/>
</dbReference>
<dbReference type="Proteomes" id="UP000298602">
    <property type="component" value="Chromosome"/>
</dbReference>
<dbReference type="RefSeq" id="WP_137423259.1">
    <property type="nucleotide sequence ID" value="NZ_CP040098.1"/>
</dbReference>
<evidence type="ECO:0000256" key="5">
    <source>
        <dbReference type="ARBA" id="ARBA00023014"/>
    </source>
</evidence>
<evidence type="ECO:0000313" key="8">
    <source>
        <dbReference type="EMBL" id="QCQ21290.1"/>
    </source>
</evidence>
<evidence type="ECO:0000256" key="4">
    <source>
        <dbReference type="ARBA" id="ARBA00023004"/>
    </source>
</evidence>
<feature type="transmembrane region" description="Helical" evidence="6">
    <location>
        <begin position="116"/>
        <end position="135"/>
    </location>
</feature>
<evidence type="ECO:0000256" key="1">
    <source>
        <dbReference type="ARBA" id="ARBA00022485"/>
    </source>
</evidence>
<gene>
    <name evidence="8" type="ORF">FDQ92_03270</name>
</gene>
<dbReference type="EMBL" id="CP040098">
    <property type="protein sequence ID" value="QCQ21290.1"/>
    <property type="molecule type" value="Genomic_DNA"/>
</dbReference>
<dbReference type="KEGG" id="dax:FDQ92_03270"/>
<dbReference type="GO" id="GO:0051539">
    <property type="term" value="F:4 iron, 4 sulfur cluster binding"/>
    <property type="evidence" value="ECO:0007669"/>
    <property type="project" value="UniProtKB-KW"/>
</dbReference>
<reference evidence="8 9" key="1">
    <citation type="submission" date="2019-05" db="EMBL/GenBank/DDBJ databases">
        <title>The Complete Genome Sequence of the n-alkane-degrading Desulfoglaeba alkanexedens ALDC reveals multiple alkylsuccinate synthase gene clusters.</title>
        <authorList>
            <person name="Callaghan A.V."/>
            <person name="Davidova I.A."/>
            <person name="Duncan K.E."/>
            <person name="Morris B."/>
            <person name="McInerney M.J."/>
        </authorList>
    </citation>
    <scope>NUCLEOTIDE SEQUENCE [LARGE SCALE GENOMIC DNA]</scope>
    <source>
        <strain evidence="8 9">ALDC</strain>
    </source>
</reference>
<dbReference type="PANTHER" id="PTHR43255">
    <property type="entry name" value="IRON-SULFUR-BINDING OXIDOREDUCTASE FADF-RELATED-RELATED"/>
    <property type="match status" value="1"/>
</dbReference>
<keyword evidence="2" id="KW-0479">Metal-binding</keyword>
<keyword evidence="4" id="KW-0408">Iron</keyword>
<feature type="transmembrane region" description="Helical" evidence="6">
    <location>
        <begin position="155"/>
        <end position="176"/>
    </location>
</feature>
<accession>A0A4P8L0N7</accession>
<feature type="transmembrane region" description="Helical" evidence="6">
    <location>
        <begin position="218"/>
        <end position="240"/>
    </location>
</feature>
<proteinExistence type="predicted"/>
<dbReference type="GO" id="GO:0016491">
    <property type="term" value="F:oxidoreductase activity"/>
    <property type="evidence" value="ECO:0007669"/>
    <property type="project" value="UniProtKB-KW"/>
</dbReference>
<sequence length="394" mass="44388">MSVKVDPNLMKDLRAFGLKDADKCFHCGNCTAICPLSTKENPFPRKLIKYAQMGLKDKILKSPEPWLCYYCGECSVHCPRGADPGETMMVMRRYLTSVYDWTGFSRRFYLSEKFELTAIAVVGFLVGLGMLLFAGEFNTSRVDLEAAWPVEGMEIFDMILGATLTFLLLSNVWRCVKLIMGDMLTKIPLKIYVSEAKELVIHFLTQKRFGQCSDRTQWFIHLLIMTGYTTVFLLVVIFLAGGLKTLGIYAESIAFQRSEPYPFWHPVRLLGYYATIAILLGVGYAIIGRMRKAKPPYKNSHPTDWVFLVLLALTTLTGIGLHCAVHFGLPIFAYSIYIIHMMVAVPMLVLEVPFAKWAHLAYRPVVVYLIRVKERYLLSQGAAAAVQGVAATEG</sequence>
<dbReference type="Gene3D" id="1.20.950.20">
    <property type="entry name" value="Transmembrane di-heme cytochromes, Chain C"/>
    <property type="match status" value="1"/>
</dbReference>
<feature type="domain" description="4Fe-4S ferredoxin-type" evidence="7">
    <location>
        <begin position="14"/>
        <end position="44"/>
    </location>
</feature>
<feature type="transmembrane region" description="Helical" evidence="6">
    <location>
        <begin position="270"/>
        <end position="287"/>
    </location>
</feature>
<dbReference type="OrthoDB" id="9794954at2"/>
<dbReference type="AlphaFoldDB" id="A0A4P8L0N7"/>
<keyword evidence="5" id="KW-0411">Iron-sulfur</keyword>
<keyword evidence="3" id="KW-0560">Oxidoreductase</keyword>
<dbReference type="Gene3D" id="1.10.1060.10">
    <property type="entry name" value="Alpha-helical ferredoxin"/>
    <property type="match status" value="1"/>
</dbReference>
<name>A0A4P8L0N7_9BACT</name>
<evidence type="ECO:0000313" key="9">
    <source>
        <dbReference type="Proteomes" id="UP000298602"/>
    </source>
</evidence>
<dbReference type="PANTHER" id="PTHR43255:SF1">
    <property type="entry name" value="IRON-SULFUR-BINDING OXIDOREDUCTASE FADF-RELATED"/>
    <property type="match status" value="1"/>
</dbReference>
<evidence type="ECO:0000256" key="2">
    <source>
        <dbReference type="ARBA" id="ARBA00022723"/>
    </source>
</evidence>
<dbReference type="PROSITE" id="PS00198">
    <property type="entry name" value="4FE4S_FER_1"/>
    <property type="match status" value="1"/>
</dbReference>
<evidence type="ECO:0000256" key="3">
    <source>
        <dbReference type="ARBA" id="ARBA00023002"/>
    </source>
</evidence>
<reference evidence="8 9" key="2">
    <citation type="submission" date="2019-05" db="EMBL/GenBank/DDBJ databases">
        <authorList>
            <person name="Suflita J.M."/>
            <person name="Marks C.R."/>
        </authorList>
    </citation>
    <scope>NUCLEOTIDE SEQUENCE [LARGE SCALE GENOMIC DNA]</scope>
    <source>
        <strain evidence="8 9">ALDC</strain>
    </source>
</reference>
<dbReference type="PROSITE" id="PS51379">
    <property type="entry name" value="4FE4S_FER_2"/>
    <property type="match status" value="1"/>
</dbReference>
<keyword evidence="6" id="KW-1133">Transmembrane helix</keyword>
<dbReference type="SUPFAM" id="SSF46548">
    <property type="entry name" value="alpha-helical ferredoxin"/>
    <property type="match status" value="1"/>
</dbReference>
<keyword evidence="9" id="KW-1185">Reference proteome</keyword>
<dbReference type="InterPro" id="IPR017896">
    <property type="entry name" value="4Fe4S_Fe-S-bd"/>
</dbReference>
<keyword evidence="1" id="KW-0004">4Fe-4S</keyword>
<evidence type="ECO:0000256" key="6">
    <source>
        <dbReference type="SAM" id="Phobius"/>
    </source>
</evidence>
<dbReference type="InterPro" id="IPR017900">
    <property type="entry name" value="4Fe4S_Fe_S_CS"/>
</dbReference>
<dbReference type="InterPro" id="IPR036197">
    <property type="entry name" value="NarG-like_sf"/>
</dbReference>
<evidence type="ECO:0000259" key="7">
    <source>
        <dbReference type="PROSITE" id="PS51379"/>
    </source>
</evidence>
<organism evidence="8 9">
    <name type="scientific">Desulfoglaeba alkanexedens ALDC</name>
    <dbReference type="NCBI Taxonomy" id="980445"/>
    <lineage>
        <taxon>Bacteria</taxon>
        <taxon>Pseudomonadati</taxon>
        <taxon>Thermodesulfobacteriota</taxon>
        <taxon>Syntrophobacteria</taxon>
        <taxon>Syntrophobacterales</taxon>
        <taxon>Syntrophobacteraceae</taxon>
        <taxon>Desulfoglaeba</taxon>
    </lineage>
</organism>
<dbReference type="GO" id="GO:0005886">
    <property type="term" value="C:plasma membrane"/>
    <property type="evidence" value="ECO:0007669"/>
    <property type="project" value="TreeGrafter"/>
</dbReference>
<feature type="transmembrane region" description="Helical" evidence="6">
    <location>
        <begin position="307"/>
        <end position="328"/>
    </location>
</feature>